<evidence type="ECO:0000256" key="4">
    <source>
        <dbReference type="ARBA" id="ARBA00012546"/>
    </source>
</evidence>
<dbReference type="Pfam" id="PF02614">
    <property type="entry name" value="UxaC"/>
    <property type="match status" value="1"/>
</dbReference>
<evidence type="ECO:0000256" key="2">
    <source>
        <dbReference type="ARBA" id="ARBA00004892"/>
    </source>
</evidence>
<dbReference type="PANTHER" id="PTHR30068:SF4">
    <property type="entry name" value="URONATE ISOMERASE"/>
    <property type="match status" value="1"/>
</dbReference>
<name>A0A371IMZ7_9FIRM</name>
<dbReference type="GO" id="GO:0008880">
    <property type="term" value="F:glucuronate isomerase activity"/>
    <property type="evidence" value="ECO:0007669"/>
    <property type="project" value="UniProtKB-UniRule"/>
</dbReference>
<evidence type="ECO:0000256" key="1">
    <source>
        <dbReference type="ARBA" id="ARBA00001165"/>
    </source>
</evidence>
<dbReference type="InterPro" id="IPR003766">
    <property type="entry name" value="Uronate_isomerase"/>
</dbReference>
<evidence type="ECO:0000256" key="5">
    <source>
        <dbReference type="ARBA" id="ARBA00020555"/>
    </source>
</evidence>
<comment type="caution">
    <text evidence="8">The sequence shown here is derived from an EMBL/GenBank/DDBJ whole genome shotgun (WGS) entry which is preliminary data.</text>
</comment>
<dbReference type="Gene3D" id="3.20.20.140">
    <property type="entry name" value="Metal-dependent hydrolases"/>
    <property type="match status" value="1"/>
</dbReference>
<dbReference type="NCBIfam" id="NF002794">
    <property type="entry name" value="PRK02925.1"/>
    <property type="match status" value="1"/>
</dbReference>
<accession>A0A371IMZ7</accession>
<dbReference type="EMBL" id="MBEW02000004">
    <property type="protein sequence ID" value="RDY21854.1"/>
    <property type="molecule type" value="Genomic_DNA"/>
</dbReference>
<comment type="pathway">
    <text evidence="2 7">Carbohydrate metabolism; pentose and glucuronate interconversion.</text>
</comment>
<dbReference type="PANTHER" id="PTHR30068">
    <property type="entry name" value="URONATE ISOMERASE"/>
    <property type="match status" value="1"/>
</dbReference>
<dbReference type="InterPro" id="IPR032466">
    <property type="entry name" value="Metal_Hydrolase"/>
</dbReference>
<proteinExistence type="inferred from homology"/>
<comment type="similarity">
    <text evidence="3 7">Belongs to the metallo-dependent hydrolases superfamily. Uronate isomerase family.</text>
</comment>
<dbReference type="Gene3D" id="1.10.2020.10">
    <property type="entry name" value="uronate isomerase, domain 2, chain A"/>
    <property type="match status" value="1"/>
</dbReference>
<keyword evidence="6 7" id="KW-0413">Isomerase</keyword>
<comment type="catalytic activity">
    <reaction evidence="1 7">
        <text>D-glucuronate = D-fructuronate</text>
        <dbReference type="Rhea" id="RHEA:13049"/>
        <dbReference type="ChEBI" id="CHEBI:58720"/>
        <dbReference type="ChEBI" id="CHEBI:59863"/>
        <dbReference type="EC" id="5.3.1.12"/>
    </reaction>
</comment>
<organism evidence="8 9">
    <name type="scientific">Criibacterium bergeronii</name>
    <dbReference type="NCBI Taxonomy" id="1871336"/>
    <lineage>
        <taxon>Bacteria</taxon>
        <taxon>Bacillati</taxon>
        <taxon>Bacillota</taxon>
        <taxon>Clostridia</taxon>
        <taxon>Peptostreptococcales</taxon>
        <taxon>Filifactoraceae</taxon>
        <taxon>Criibacterium</taxon>
    </lineage>
</organism>
<evidence type="ECO:0000313" key="8">
    <source>
        <dbReference type="EMBL" id="RDY21854.1"/>
    </source>
</evidence>
<dbReference type="RefSeq" id="WP_068912694.1">
    <property type="nucleotide sequence ID" value="NZ_MBEW02000004.1"/>
</dbReference>
<reference evidence="8 9" key="1">
    <citation type="journal article" date="2016" name="Genome Announc.">
        <title>Draft Genome Sequence of Criibacterium bergeronii gen. nov., sp. nov., Strain CCRI-22567T, Isolated from a Vaginal Sample from a Woman with Bacterial Vaginosis.</title>
        <authorList>
            <person name="Maheux A.F."/>
            <person name="Berube E."/>
            <person name="Boudreau D.K."/>
            <person name="Raymond F."/>
            <person name="Corbeil J."/>
            <person name="Roy P.H."/>
            <person name="Boissinot M."/>
            <person name="Omar R.F."/>
        </authorList>
    </citation>
    <scope>NUCLEOTIDE SEQUENCE [LARGE SCALE GENOMIC DNA]</scope>
    <source>
        <strain evidence="8 9">CCRI-22567</strain>
    </source>
</reference>
<protein>
    <recommendedName>
        <fullName evidence="5 7">Uronate isomerase</fullName>
        <ecNumber evidence="4 7">5.3.1.12</ecNumber>
    </recommendedName>
    <alternativeName>
        <fullName evidence="7">Glucuronate isomerase</fullName>
    </alternativeName>
    <alternativeName>
        <fullName evidence="7">Uronic isomerase</fullName>
    </alternativeName>
</protein>
<dbReference type="STRING" id="1871336.BBG48_03070"/>
<dbReference type="UniPathway" id="UPA00246"/>
<evidence type="ECO:0000256" key="7">
    <source>
        <dbReference type="HAMAP-Rule" id="MF_00675"/>
    </source>
</evidence>
<sequence>MPFIDDSFLINNETGKKLYQQVKDLPICDYHCHLPAEEIAHNNGFKDISDMWLSHDHYKWRAMRIAGIDEKYITGDAEPYEKFLAFAKTLDKALGNPLYQWSHLELSKYFGIDELLTEKSAPEIWEKANKVVPTLTTRSLMEQSNVTHICTTDDPTDDLKYHEEIKNDESFKIKVFPTFRADKSFRIDKDDFTAWVEKLEKAENKKVSSLDEFTSLLVNRIDFFANKGCKLSDHGFEEFYFISPDKAMAELAFKKKLSDEELDYEEFVNFMSYINVFLSKEYAKRNWTMQMHIGALRNSNTRAFNSLGADSGFDSMGDADMARDLNEFLDYLDKDDSLPKTILYNLNDRDNTVFSSLMGNFAKASVPNRVSHGTAWWFFDQRTGIEEQLQAYANFGLLGQFVGMVTDSRSFLSYTRHDYFRRVLCNLIGRWAEDNIVPKDMNILSTTVKNICYNNAIDYFKF</sequence>
<gene>
    <name evidence="7" type="primary">uxaC</name>
    <name evidence="8" type="ORF">BBG48_003235</name>
</gene>
<dbReference type="Proteomes" id="UP000093352">
    <property type="component" value="Unassembled WGS sequence"/>
</dbReference>
<comment type="catalytic activity">
    <reaction evidence="7">
        <text>aldehydo-D-galacturonate = keto-D-tagaturonate</text>
        <dbReference type="Rhea" id="RHEA:27702"/>
        <dbReference type="ChEBI" id="CHEBI:12952"/>
        <dbReference type="ChEBI" id="CHEBI:17886"/>
    </reaction>
</comment>
<evidence type="ECO:0000256" key="3">
    <source>
        <dbReference type="ARBA" id="ARBA00008397"/>
    </source>
</evidence>
<dbReference type="GO" id="GO:0019698">
    <property type="term" value="P:D-galacturonate catabolic process"/>
    <property type="evidence" value="ECO:0007669"/>
    <property type="project" value="TreeGrafter"/>
</dbReference>
<dbReference type="EC" id="5.3.1.12" evidence="4 7"/>
<evidence type="ECO:0000313" key="9">
    <source>
        <dbReference type="Proteomes" id="UP000093352"/>
    </source>
</evidence>
<dbReference type="HAMAP" id="MF_00675">
    <property type="entry name" value="UxaC"/>
    <property type="match status" value="1"/>
</dbReference>
<dbReference type="AlphaFoldDB" id="A0A371IMZ7"/>
<dbReference type="SUPFAM" id="SSF51556">
    <property type="entry name" value="Metallo-dependent hydrolases"/>
    <property type="match status" value="1"/>
</dbReference>
<evidence type="ECO:0000256" key="6">
    <source>
        <dbReference type="ARBA" id="ARBA00023235"/>
    </source>
</evidence>
<keyword evidence="9" id="KW-1185">Reference proteome</keyword>
<dbReference type="GO" id="GO:0042840">
    <property type="term" value="P:D-glucuronate catabolic process"/>
    <property type="evidence" value="ECO:0007669"/>
    <property type="project" value="TreeGrafter"/>
</dbReference>